<dbReference type="Proteomes" id="UP000198832">
    <property type="component" value="Unassembled WGS sequence"/>
</dbReference>
<dbReference type="InterPro" id="IPR045155">
    <property type="entry name" value="Beta-lactam_cat"/>
</dbReference>
<dbReference type="GO" id="GO:0008800">
    <property type="term" value="F:beta-lactamase activity"/>
    <property type="evidence" value="ECO:0007669"/>
    <property type="project" value="InterPro"/>
</dbReference>
<dbReference type="SUPFAM" id="SSF56601">
    <property type="entry name" value="beta-lactamase/transpeptidase-like"/>
    <property type="match status" value="1"/>
</dbReference>
<keyword evidence="3" id="KW-1185">Reference proteome</keyword>
<feature type="domain" description="Beta-lactamase class A catalytic" evidence="1">
    <location>
        <begin position="11"/>
        <end position="236"/>
    </location>
</feature>
<dbReference type="RefSeq" id="WP_091124854.1">
    <property type="nucleotide sequence ID" value="NZ_FOLB01000010.1"/>
</dbReference>
<dbReference type="PANTHER" id="PTHR35333">
    <property type="entry name" value="BETA-LACTAMASE"/>
    <property type="match status" value="1"/>
</dbReference>
<dbReference type="PANTHER" id="PTHR35333:SF3">
    <property type="entry name" value="BETA-LACTAMASE-TYPE TRANSPEPTIDASE FOLD CONTAINING PROTEIN"/>
    <property type="match status" value="1"/>
</dbReference>
<dbReference type="AlphaFoldDB" id="A0A1I1LH78"/>
<dbReference type="EMBL" id="FOLB01000010">
    <property type="protein sequence ID" value="SFC72351.1"/>
    <property type="molecule type" value="Genomic_DNA"/>
</dbReference>
<protein>
    <submittedName>
        <fullName evidence="2">Beta-lactamase class A</fullName>
    </submittedName>
</protein>
<evidence type="ECO:0000313" key="3">
    <source>
        <dbReference type="Proteomes" id="UP000198832"/>
    </source>
</evidence>
<dbReference type="Pfam" id="PF13354">
    <property type="entry name" value="Beta-lactamase2"/>
    <property type="match status" value="1"/>
</dbReference>
<dbReference type="Gene3D" id="3.40.710.10">
    <property type="entry name" value="DD-peptidase/beta-lactamase superfamily"/>
    <property type="match status" value="1"/>
</dbReference>
<dbReference type="GO" id="GO:0030655">
    <property type="term" value="P:beta-lactam antibiotic catabolic process"/>
    <property type="evidence" value="ECO:0007669"/>
    <property type="project" value="InterPro"/>
</dbReference>
<dbReference type="InterPro" id="IPR012338">
    <property type="entry name" value="Beta-lactam/transpept-like"/>
</dbReference>
<organism evidence="2 3">
    <name type="scientific">Nocardioides terrae</name>
    <dbReference type="NCBI Taxonomy" id="574651"/>
    <lineage>
        <taxon>Bacteria</taxon>
        <taxon>Bacillati</taxon>
        <taxon>Actinomycetota</taxon>
        <taxon>Actinomycetes</taxon>
        <taxon>Propionibacteriales</taxon>
        <taxon>Nocardioidaceae</taxon>
        <taxon>Nocardioides</taxon>
    </lineage>
</organism>
<dbReference type="GO" id="GO:0046677">
    <property type="term" value="P:response to antibiotic"/>
    <property type="evidence" value="ECO:0007669"/>
    <property type="project" value="InterPro"/>
</dbReference>
<evidence type="ECO:0000313" key="2">
    <source>
        <dbReference type="EMBL" id="SFC72351.1"/>
    </source>
</evidence>
<dbReference type="InterPro" id="IPR000871">
    <property type="entry name" value="Beta-lactam_class-A"/>
</dbReference>
<evidence type="ECO:0000259" key="1">
    <source>
        <dbReference type="Pfam" id="PF13354"/>
    </source>
</evidence>
<proteinExistence type="predicted"/>
<name>A0A1I1LH78_9ACTN</name>
<dbReference type="OrthoDB" id="9775096at2"/>
<reference evidence="2 3" key="1">
    <citation type="submission" date="2016-10" db="EMBL/GenBank/DDBJ databases">
        <authorList>
            <person name="de Groot N.N."/>
        </authorList>
    </citation>
    <scope>NUCLEOTIDE SEQUENCE [LARGE SCALE GENOMIC DNA]</scope>
    <source>
        <strain evidence="2 3">CGMCC 1.7056</strain>
    </source>
</reference>
<sequence length="260" mass="28001">MIDLGVGPLVSVWLADLDGTVRQAQNVNHQHYAASLVKLPIALAAYRMHDRGELDLDAVVPVHPDFASAVEGERFEMHEAYDQDPETWAADTVPLRELVARSLARSGNLAANLVLEQVGPAEVAAVLADAGCSPMTEVGRAIEDAPAEEAGLTNLMTAHDAGRLLAGIAERTLASAAACQEVEQVLTRQRHRDGIPLGLPEGTAVANKTGWVDGVRHDIALVRPDDRPGFVLAILTSGLDDDEAEWRISELARFLWQSAW</sequence>
<dbReference type="STRING" id="574651.SAMN04487968_11054"/>
<accession>A0A1I1LH78</accession>
<gene>
    <name evidence="2" type="ORF">SAMN04487968_11054</name>
</gene>